<feature type="compositionally biased region" description="Polar residues" evidence="1">
    <location>
        <begin position="815"/>
        <end position="838"/>
    </location>
</feature>
<feature type="region of interest" description="Disordered" evidence="1">
    <location>
        <begin position="664"/>
        <end position="685"/>
    </location>
</feature>
<feature type="region of interest" description="Disordered" evidence="1">
    <location>
        <begin position="2612"/>
        <end position="2635"/>
    </location>
</feature>
<dbReference type="EMBL" id="JAIFRP010000226">
    <property type="protein sequence ID" value="KAK2578595.1"/>
    <property type="molecule type" value="Genomic_DNA"/>
</dbReference>
<evidence type="ECO:0000313" key="3">
    <source>
        <dbReference type="Proteomes" id="UP001258017"/>
    </source>
</evidence>
<organism evidence="2 3">
    <name type="scientific">Odynerus spinipes</name>
    <dbReference type="NCBI Taxonomy" id="1348599"/>
    <lineage>
        <taxon>Eukaryota</taxon>
        <taxon>Metazoa</taxon>
        <taxon>Ecdysozoa</taxon>
        <taxon>Arthropoda</taxon>
        <taxon>Hexapoda</taxon>
        <taxon>Insecta</taxon>
        <taxon>Pterygota</taxon>
        <taxon>Neoptera</taxon>
        <taxon>Endopterygota</taxon>
        <taxon>Hymenoptera</taxon>
        <taxon>Apocrita</taxon>
        <taxon>Aculeata</taxon>
        <taxon>Vespoidea</taxon>
        <taxon>Vespidae</taxon>
        <taxon>Eumeninae</taxon>
        <taxon>Odynerus</taxon>
    </lineage>
</organism>
<feature type="compositionally biased region" description="Polar residues" evidence="1">
    <location>
        <begin position="673"/>
        <end position="685"/>
    </location>
</feature>
<sequence length="2991" mass="340788">MNYSGNITDWHQYNSVQANINEVTSTDHNVNTNRLAFIPSVSPSSLNVLNTEGYKKYQNESSFTSRHFPPMNNISNGPTNTDNFPLPSMVQMQGYIGQYSPTVNRNSVMDNVKGPIDIRNGSMNTFSDDYRYRNNHMVLPGQNSHLNGSNINTNTPATSIGSRNNSVCAVSSVRQGSTSFIPCKALCCNPNTNMGYQQWDKYGTYQSTTPYRENVRLSGYHTENRQYSEHNFRKDNFENKEMLGSIIPNTDPRRNFPEYKYNKDSIMHRGCPPPSGMMQNYPIQNYNYATECQKYTYPVKEYPKTNNMGLQDPTMFKHQEQNYITQQKYNAKQGQYNTGNVLPKTVPSSNVTVDASSSTQNSYYTSQFIRNIPSEFSRTCQKAFDNPQQVTAMQSTSGSSSRYHLYQQKIAMQRYSMENHLRELARIPGYQSHPKYKESVLRYREILKMQQLYGCQAALQHPLRIATTAANTVPSINLQFDQNGVLINSNCLSDGFPKAQHTLNSMIGSKHLEKQGKEHNLSNENNLHSKQSINHSQKEHVPSLYPNNFQNPDQFLLHKSSEQTDFKIQESTDEGLNSHNVDTITTQQKTSKDFADKPDLDVRQFLANWDASEDEDDSNSNLPDVVLSNSTPLVVVEYESIDGTSKIPHNMDIKGSISCSKKHEKVTDEYPDSSDSPSHGTENLKNLSECKSKDITKSQNIIHCINNSTDEIPTIHIVDNLQINNILEVSNEQIIETLENQGSIPFYEENVNPREEITSCENKGDTVVKEVDRCKLSDQYNTETLNKDTYITTDTLSDKSRKSLVQDKNKKLSALETTSKNNSDGKITNLQKQNSFASEESHNTDDISLPELPTTECTPISTTLNTPIHSDSEEPSGRVSSISSNPIEIIQNSPIISFTHSPIKIGSYEHLDDTGISKENALLQFNLEEVNQSNNNNINVFENTIAPNNFNKVDNLCKSDIDETCRSDISQTSPNKNLTILHMKKVESKELNVKAPDICVVSVPEYESEVVSIDTQTNSTEYLKNANIEKFNTDECQSITHPMKHINHKTPTSIETSKCILKNKLSENKQQHIINIDTIQNSDKHPEVNVETKKQAKYLLETKLQQGVPKDNNAISLTSGENEVEEHTLVRHVEKSTLLDIKNVTSIANINVYTSDPNKSQSVNTISTSTKCMDILMSTKFNSKSPQNACTIKESDRDSFSKDLQSKLKNQELTKNSNIHLSSVENSDLCNVEILSTLHKTCSTSNAKNNTELESDIIHGKEDNNEFIFATQEKSVSTVIAKRVYNQLQKNDELCKINADIGIKCIVEEENTRNKIIEEKKLEPSQKEFHINTINMINNIQKQNSTEYIATNNSSTSSDKCIDTQQCDSVTEDFHALEKNTDLRNKTNSRQTSSSVAGICSITSEKLDSEQQYSISKSSTTKNVNSDFEIQVTNVNLKFTDNDIRKEIVTLRDKRQENLKNCSDGIKIEINVLCAEHNAKEKLLQQDLINVDSEVMEQPNEVMCGSKSTCLSNVKEFNILPHEKLETEKEVNKAGEIVSHEQSESTDIICNKNVENTVKVQEEPLSLIVRNKILPVCKENPHWQEFSNDNEILSKYISKRSQNDEKDIDNYIEIVRGAKSMNIFNSVKKQCTSSSSIDHLRHESICCSKNDNLLNITSQENEPSNVIYSSAAFSSSNVNYMQNSTNVSSFAEQIPTFSSIQKSKIKEPFSVSYKYKDRKDEDDNSCDKNDGTPNIVTIHVKTDNVNNEKFSELDFTNFDLFSNESNKSNDNESGKWRRPITPIMNQTLEECDLYGSTGGYVNPIFTNIEESNNRKEVPMYRTKDGKITYSPNPKALFLENRERTNCTMKEYSPYKYYNYPKMYSFLKKNKDVNNYKEKALLDSNDTKITWSESAAKSFPEYSNENDNIQKNSHCMKYQRSLNLKHYHPKAGKQYDNVSDNGIHKEYNKYHFTSKYGEQKQHSNEDNHTTYKDYFKSEMVTDKSENYKENLKDVFDDNTCLEEKSIKRTEMMELSKVYSITCHNTRNNNYIHKNSHNDASSFAPKNTSLEKINLNEICDIKLKYCDTIKESSVPYVICDQTSDRSSLNQGNNLISERSNTIMEIDKEFKPNIDRLKSTELHLEENCSKDIRCCINNIIKHDSSSEISKYFSGKVIDPNIAHIETDSIYVDTKKSELRASSEISKCKKHHENNYTVKCEVHSDENIDSFEEDFDNTRDILKYTNTENILISKKDVLLTEKLHVECSDPLRQLNSTKQKEEIVYNSDESNSDIENTNFSLESEVSKVNEDENLNQQIAEANVFYAESNTSISEKEWKRLPSNCFKHDIQIIESDVINSNNSNSKVHVIQGESIHISQAKRSEISKTIVETVIAESSFNELGNNDCRNPTFVKKDHRYDTPFSEAGIEPQIIHTNQDKNKEILSEPIICEKSIDLVEEINTDKDTENKNVEDIISLINSVNNSKTKSIANSQNFLVNNNNEVNTIKQSSIEQDVEIINRSQNNLKIFNSRGKKLQGKQFNDSLYCFENKINIDTLYSSSKQQRNCSTKAYNTTELNVSTLTSQKYTNMIDEIIINDKENKMEEECSLSPPDITTTAYIDIDYLSSISDCNVNDKISSGSVTKENETTAKSKPELSPQPKIPKMIIRNTKSRSTTPVAEEVLDTLSGFPTCLRNKTKHSTFIITNEGNNKIRSDSDSETSLEKYNLNKSRVPKMKIKLNEKSSKEDIKDKNVEISFKRKDIKKTIPKVKIKKIRTEAKITRNDQTQSSLKVMEVKTPDISDETRKREKIPKLKLRKNQDVILCSEIIQKRPHPSTIDLTVKKYKSDKNEIRFSQKCSNDTGDNSFMSGHEIKSKSLSYISEKIPKVIIKRASASAEFKCEFSEGDSKTVINSAKWQPEVKLQRSQLLDDMVKDWKYCRISKAYITQKCIDIISSHGAHKLVQGYRFREKRHSKSNKFYRSSSVSDLYPAKCEKNEVLDHSCSKSKLGTKLKGVQTI</sequence>
<feature type="region of interest" description="Disordered" evidence="1">
    <location>
        <begin position="570"/>
        <end position="596"/>
    </location>
</feature>
<feature type="region of interest" description="Disordered" evidence="1">
    <location>
        <begin position="800"/>
        <end position="881"/>
    </location>
</feature>
<feature type="compositionally biased region" description="Polar residues" evidence="1">
    <location>
        <begin position="855"/>
        <end position="869"/>
    </location>
</feature>
<feature type="compositionally biased region" description="Basic and acidic residues" evidence="1">
    <location>
        <begin position="2618"/>
        <end position="2628"/>
    </location>
</feature>
<reference evidence="2" key="2">
    <citation type="journal article" date="2023" name="Commun. Biol.">
        <title>Intrasexual cuticular hydrocarbon dimorphism in a wasp sheds light on hydrocarbon biosynthesis genes in Hymenoptera.</title>
        <authorList>
            <person name="Moris V.C."/>
            <person name="Podsiadlowski L."/>
            <person name="Martin S."/>
            <person name="Oeyen J.P."/>
            <person name="Donath A."/>
            <person name="Petersen M."/>
            <person name="Wilbrandt J."/>
            <person name="Misof B."/>
            <person name="Liedtke D."/>
            <person name="Thamm M."/>
            <person name="Scheiner R."/>
            <person name="Schmitt T."/>
            <person name="Niehuis O."/>
        </authorList>
    </citation>
    <scope>NUCLEOTIDE SEQUENCE</scope>
    <source>
        <strain evidence="2">GBR_01_08_01A</strain>
    </source>
</reference>
<dbReference type="Proteomes" id="UP001258017">
    <property type="component" value="Unassembled WGS sequence"/>
</dbReference>
<accession>A0AAD9RF44</accession>
<reference evidence="2" key="1">
    <citation type="submission" date="2021-08" db="EMBL/GenBank/DDBJ databases">
        <authorList>
            <person name="Misof B."/>
            <person name="Oliver O."/>
            <person name="Podsiadlowski L."/>
            <person name="Donath A."/>
            <person name="Peters R."/>
            <person name="Mayer C."/>
            <person name="Rust J."/>
            <person name="Gunkel S."/>
            <person name="Lesny P."/>
            <person name="Martin S."/>
            <person name="Oeyen J.P."/>
            <person name="Petersen M."/>
            <person name="Panagiotis P."/>
            <person name="Wilbrandt J."/>
            <person name="Tanja T."/>
        </authorList>
    </citation>
    <scope>NUCLEOTIDE SEQUENCE</scope>
    <source>
        <strain evidence="2">GBR_01_08_01A</strain>
        <tissue evidence="2">Thorax + abdomen</tissue>
    </source>
</reference>
<feature type="compositionally biased region" description="Basic and acidic residues" evidence="1">
    <location>
        <begin position="800"/>
        <end position="810"/>
    </location>
</feature>
<proteinExistence type="predicted"/>
<feature type="region of interest" description="Disordered" evidence="1">
    <location>
        <begin position="530"/>
        <end position="553"/>
    </location>
</feature>
<protein>
    <submittedName>
        <fullName evidence="2">Uncharacterized protein</fullName>
    </submittedName>
</protein>
<keyword evidence="3" id="KW-1185">Reference proteome</keyword>
<evidence type="ECO:0000256" key="1">
    <source>
        <dbReference type="SAM" id="MobiDB-lite"/>
    </source>
</evidence>
<evidence type="ECO:0000313" key="2">
    <source>
        <dbReference type="EMBL" id="KAK2578595.1"/>
    </source>
</evidence>
<gene>
    <name evidence="2" type="ORF">KPH14_008483</name>
</gene>
<feature type="compositionally biased region" description="Polar residues" evidence="1">
    <location>
        <begin position="574"/>
        <end position="589"/>
    </location>
</feature>
<comment type="caution">
    <text evidence="2">The sequence shown here is derived from an EMBL/GenBank/DDBJ whole genome shotgun (WGS) entry which is preliminary data.</text>
</comment>
<name>A0AAD9RF44_9HYME</name>